<accession>A0A5A7QT03</accession>
<proteinExistence type="predicted"/>
<comment type="caution">
    <text evidence="2">The sequence shown here is derived from an EMBL/GenBank/DDBJ whole genome shotgun (WGS) entry which is preliminary data.</text>
</comment>
<dbReference type="PANTHER" id="PTHR37718:SF2">
    <property type="entry name" value="OS03G0205150 PROTEIN"/>
    <property type="match status" value="1"/>
</dbReference>
<sequence>IHYQTFTDSQGRPFHIELLPLPVMDPRHSADVLKHLEKQKELIMDAYRSMSDELHKLQVEEEMLMRKYYEFMAAQGLMNKVKGGTDLTEDGESSRAGAIVTVGRD</sequence>
<protein>
    <submittedName>
        <fullName evidence="2">Single-minded homolog 1</fullName>
    </submittedName>
</protein>
<dbReference type="Proteomes" id="UP000325081">
    <property type="component" value="Unassembled WGS sequence"/>
</dbReference>
<feature type="non-terminal residue" evidence="2">
    <location>
        <position position="1"/>
    </location>
</feature>
<reference evidence="3" key="1">
    <citation type="journal article" date="2019" name="Curr. Biol.">
        <title>Genome Sequence of Striga asiatica Provides Insight into the Evolution of Plant Parasitism.</title>
        <authorList>
            <person name="Yoshida S."/>
            <person name="Kim S."/>
            <person name="Wafula E.K."/>
            <person name="Tanskanen J."/>
            <person name="Kim Y.M."/>
            <person name="Honaas L."/>
            <person name="Yang Z."/>
            <person name="Spallek T."/>
            <person name="Conn C.E."/>
            <person name="Ichihashi Y."/>
            <person name="Cheong K."/>
            <person name="Cui S."/>
            <person name="Der J.P."/>
            <person name="Gundlach H."/>
            <person name="Jiao Y."/>
            <person name="Hori C."/>
            <person name="Ishida J.K."/>
            <person name="Kasahara H."/>
            <person name="Kiba T."/>
            <person name="Kim M.S."/>
            <person name="Koo N."/>
            <person name="Laohavisit A."/>
            <person name="Lee Y.H."/>
            <person name="Lumba S."/>
            <person name="McCourt P."/>
            <person name="Mortimer J.C."/>
            <person name="Mutuku J.M."/>
            <person name="Nomura T."/>
            <person name="Sasaki-Sekimoto Y."/>
            <person name="Seto Y."/>
            <person name="Wang Y."/>
            <person name="Wakatake T."/>
            <person name="Sakakibara H."/>
            <person name="Demura T."/>
            <person name="Yamaguchi S."/>
            <person name="Yoneyama K."/>
            <person name="Manabe R.I."/>
            <person name="Nelson D.C."/>
            <person name="Schulman A.H."/>
            <person name="Timko M.P."/>
            <person name="dePamphilis C.W."/>
            <person name="Choi D."/>
            <person name="Shirasu K."/>
        </authorList>
    </citation>
    <scope>NUCLEOTIDE SEQUENCE [LARGE SCALE GENOMIC DNA]</scope>
    <source>
        <strain evidence="3">cv. UVA1</strain>
    </source>
</reference>
<evidence type="ECO:0000256" key="1">
    <source>
        <dbReference type="SAM" id="MobiDB-lite"/>
    </source>
</evidence>
<evidence type="ECO:0000313" key="3">
    <source>
        <dbReference type="Proteomes" id="UP000325081"/>
    </source>
</evidence>
<dbReference type="EMBL" id="BKCP01008137">
    <property type="protein sequence ID" value="GER48008.1"/>
    <property type="molecule type" value="Genomic_DNA"/>
</dbReference>
<organism evidence="2 3">
    <name type="scientific">Striga asiatica</name>
    <name type="common">Asiatic witchweed</name>
    <name type="synonym">Buchnera asiatica</name>
    <dbReference type="NCBI Taxonomy" id="4170"/>
    <lineage>
        <taxon>Eukaryota</taxon>
        <taxon>Viridiplantae</taxon>
        <taxon>Streptophyta</taxon>
        <taxon>Embryophyta</taxon>
        <taxon>Tracheophyta</taxon>
        <taxon>Spermatophyta</taxon>
        <taxon>Magnoliopsida</taxon>
        <taxon>eudicotyledons</taxon>
        <taxon>Gunneridae</taxon>
        <taxon>Pentapetalae</taxon>
        <taxon>asterids</taxon>
        <taxon>lamiids</taxon>
        <taxon>Lamiales</taxon>
        <taxon>Orobanchaceae</taxon>
        <taxon>Buchnereae</taxon>
        <taxon>Striga</taxon>
    </lineage>
</organism>
<dbReference type="OrthoDB" id="1266663at2759"/>
<dbReference type="AlphaFoldDB" id="A0A5A7QT03"/>
<evidence type="ECO:0000313" key="2">
    <source>
        <dbReference type="EMBL" id="GER48008.1"/>
    </source>
</evidence>
<keyword evidence="3" id="KW-1185">Reference proteome</keyword>
<name>A0A5A7QT03_STRAF</name>
<feature type="region of interest" description="Disordered" evidence="1">
    <location>
        <begin position="84"/>
        <end position="105"/>
    </location>
</feature>
<gene>
    <name evidence="2" type="ORF">STAS_25173</name>
</gene>
<dbReference type="PANTHER" id="PTHR37718">
    <property type="entry name" value="BNAC03G61340D PROTEIN"/>
    <property type="match status" value="1"/>
</dbReference>